<evidence type="ECO:0000256" key="1">
    <source>
        <dbReference type="SAM" id="Phobius"/>
    </source>
</evidence>
<dbReference type="Pfam" id="PF01832">
    <property type="entry name" value="Glucosaminidase"/>
    <property type="match status" value="1"/>
</dbReference>
<reference evidence="3" key="1">
    <citation type="journal article" date="2023" name="bioRxiv">
        <title>Novel crAssphage isolates exhibit conserved gene order and purifying selection of the host specificity protein.</title>
        <authorList>
            <person name="Papudeshi B."/>
            <person name="Vega A.A."/>
            <person name="Souza C."/>
            <person name="Giles S.K."/>
            <person name="Mallawaarachchi V."/>
            <person name="Roach M.J."/>
            <person name="An M."/>
            <person name="Jacobson N."/>
            <person name="McNair K."/>
            <person name="Mora M.F."/>
            <person name="Pastrana K."/>
            <person name="Leigh C."/>
            <person name="Cram C."/>
            <person name="Plewa W.S."/>
            <person name="Grigson S.R."/>
            <person name="Bouras G."/>
            <person name="Decewicz P."/>
            <person name="Luque A."/>
            <person name="Droit L."/>
            <person name="Handley S.A."/>
            <person name="Segall A.M."/>
            <person name="Dinsdale E.A."/>
            <person name="Edwards R.A."/>
        </authorList>
    </citation>
    <scope>NUCLEOTIDE SEQUENCE</scope>
    <source>
        <strain evidence="3">Bc03</strain>
    </source>
</reference>
<dbReference type="Gene3D" id="1.10.530.10">
    <property type="match status" value="1"/>
</dbReference>
<dbReference type="InterPro" id="IPR002901">
    <property type="entry name" value="MGlyc_endo_b_GlcNAc-like_dom"/>
</dbReference>
<feature type="domain" description="Mannosyl-glycoprotein endo-beta-N-acetylglucosamidase-like" evidence="2">
    <location>
        <begin position="65"/>
        <end position="154"/>
    </location>
</feature>
<proteinExistence type="predicted"/>
<keyword evidence="1" id="KW-0472">Membrane</keyword>
<name>A0AAF0ILV8_9CAUD</name>
<dbReference type="GO" id="GO:0004040">
    <property type="term" value="F:amidase activity"/>
    <property type="evidence" value="ECO:0007669"/>
    <property type="project" value="InterPro"/>
</dbReference>
<accession>A0AAF0ILV8</accession>
<dbReference type="EMBL" id="OQ198718">
    <property type="protein sequence ID" value="WEY17587.1"/>
    <property type="molecule type" value="Genomic_DNA"/>
</dbReference>
<keyword evidence="4" id="KW-1185">Reference proteome</keyword>
<keyword evidence="1" id="KW-1133">Transmembrane helix</keyword>
<keyword evidence="1" id="KW-0812">Transmembrane</keyword>
<evidence type="ECO:0000313" key="3">
    <source>
        <dbReference type="EMBL" id="WEY17587.1"/>
    </source>
</evidence>
<dbReference type="Proteomes" id="UP001225300">
    <property type="component" value="Segment"/>
</dbReference>
<feature type="transmembrane region" description="Helical" evidence="1">
    <location>
        <begin position="6"/>
        <end position="26"/>
    </location>
</feature>
<organism evidence="3 4">
    <name type="scientific">Kolpuevirus sp. 'frurule'</name>
    <dbReference type="NCBI Taxonomy" id="3028514"/>
    <lineage>
        <taxon>Viruses</taxon>
        <taxon>Duplodnaviria</taxon>
        <taxon>Heunggongvirae</taxon>
        <taxon>Uroviricota</taxon>
        <taxon>Caudoviricetes</taxon>
        <taxon>Crassvirales</taxon>
        <taxon>Steigviridae</taxon>
        <taxon>Asinivirinae</taxon>
        <taxon>Kolpuevirus</taxon>
    </lineage>
</organism>
<evidence type="ECO:0000259" key="2">
    <source>
        <dbReference type="Pfam" id="PF01832"/>
    </source>
</evidence>
<protein>
    <recommendedName>
        <fullName evidence="2">Mannosyl-glycoprotein endo-beta-N-acetylglucosamidase-like domain-containing protein</fullName>
    </recommendedName>
</protein>
<sequence>MKLRDFITVFIVIWMVGLTVLAFHIFNIEKKPPAHYVKLEQPEFLNEELNDSTLLKALVYYEIKEPLIVLAQAKLESANYKSRLCKEKNNIFGLYNSKAQQYYNFDHWINCIIAYKNMIEYKQKDGEDYYHFLLRIKYAEDIEYISKVKSIVSKLPP</sequence>
<evidence type="ECO:0000313" key="4">
    <source>
        <dbReference type="Proteomes" id="UP001225300"/>
    </source>
</evidence>